<proteinExistence type="predicted"/>
<name>A0AAD2FXX1_9STRA</name>
<dbReference type="InterPro" id="IPR011659">
    <property type="entry name" value="WD40"/>
</dbReference>
<dbReference type="GO" id="GO:0008236">
    <property type="term" value="F:serine-type peptidase activity"/>
    <property type="evidence" value="ECO:0007669"/>
    <property type="project" value="InterPro"/>
</dbReference>
<dbReference type="SUPFAM" id="SSF69322">
    <property type="entry name" value="Tricorn protease domain 2"/>
    <property type="match status" value="1"/>
</dbReference>
<dbReference type="InterPro" id="IPR029058">
    <property type="entry name" value="AB_hydrolase_fold"/>
</dbReference>
<dbReference type="InterPro" id="IPR001375">
    <property type="entry name" value="Peptidase_S9_cat"/>
</dbReference>
<reference evidence="2" key="1">
    <citation type="submission" date="2023-08" db="EMBL/GenBank/DDBJ databases">
        <authorList>
            <person name="Audoor S."/>
            <person name="Bilcke G."/>
        </authorList>
    </citation>
    <scope>NUCLEOTIDE SEQUENCE</scope>
</reference>
<dbReference type="Gene3D" id="2.120.10.30">
    <property type="entry name" value="TolB, C-terminal domain"/>
    <property type="match status" value="1"/>
</dbReference>
<organism evidence="2 3">
    <name type="scientific">Cylindrotheca closterium</name>
    <dbReference type="NCBI Taxonomy" id="2856"/>
    <lineage>
        <taxon>Eukaryota</taxon>
        <taxon>Sar</taxon>
        <taxon>Stramenopiles</taxon>
        <taxon>Ochrophyta</taxon>
        <taxon>Bacillariophyta</taxon>
        <taxon>Bacillariophyceae</taxon>
        <taxon>Bacillariophycidae</taxon>
        <taxon>Bacillariales</taxon>
        <taxon>Bacillariaceae</taxon>
        <taxon>Cylindrotheca</taxon>
    </lineage>
</organism>
<protein>
    <recommendedName>
        <fullName evidence="1">Peptidase S9 prolyl oligopeptidase catalytic domain-containing protein</fullName>
    </recommendedName>
</protein>
<keyword evidence="3" id="KW-1185">Reference proteome</keyword>
<dbReference type="InterPro" id="IPR050585">
    <property type="entry name" value="Xaa-Pro_dipeptidyl-ppase/CocE"/>
</dbReference>
<accession>A0AAD2FXX1</accession>
<dbReference type="Pfam" id="PF00326">
    <property type="entry name" value="Peptidase_S9"/>
    <property type="match status" value="1"/>
</dbReference>
<dbReference type="PANTHER" id="PTHR43056:SF5">
    <property type="entry name" value="PEPTIDASE S9 PROLYL OLIGOPEPTIDASE CATALYTIC DOMAIN-CONTAINING PROTEIN"/>
    <property type="match status" value="1"/>
</dbReference>
<gene>
    <name evidence="2" type="ORF">CYCCA115_LOCUS16250</name>
</gene>
<evidence type="ECO:0000259" key="1">
    <source>
        <dbReference type="Pfam" id="PF00326"/>
    </source>
</evidence>
<dbReference type="Proteomes" id="UP001295423">
    <property type="component" value="Unassembled WGS sequence"/>
</dbReference>
<dbReference type="AlphaFoldDB" id="A0AAD2FXX1"/>
<dbReference type="Pfam" id="PF07676">
    <property type="entry name" value="PD40"/>
    <property type="match status" value="1"/>
</dbReference>
<sequence length="677" mass="73874">MTSSSSTTIKDKPFGAWESPITSQSITAGSVRLGGLTFHDQTLYWLEGRPQEGGRQVLCSDKGDVLPKDSNARTRVHEYGGAAVTMAKDKVYFSEFATQQLCCLESDKKVEPMTPDGNRYRFADGVYDETTNQIFCVREDHLVDGKATPQQVVNEIVSIQLDGSMEMKVLATGNDFYAAPRLSPDGTKLAYITWNHPNMPWDATELRLMDLNRNGDSTLSHLLLAGSDKNTSIMQPKWHPQTGDLYYISDQSGFYNIYRTTSVETNTVMDEKKDPILPMEVDFGGAAPGWGLGQQGFTFLADGRLIAQYTRDGESVLLVAEVPEDGIVTNLVKFRTEDGLPMQFGGVVVDGTADPSSPEALDVYFLGGSPSTPSSIYKWNLETKGPAEILKKSSTLSFDESVISVPQQVEFPTTLGKAYGYYYPPKNGDYQCTTEKAPPLLVKAHGGPTACTGTSFNAGIQFWTSRGFAVLDVDYGGSTGYGRDYRRRLRGSWGIVDIDDVCNGATHLVKEGLADGDRLCIDGGSAGGYTTLGALAFKDVFKAGCSLYGVGDLTALAGDTHKFESRYLDGLVGPYPEDEAIYKERSPIESADKLSCPVLLLQGSEDKIVPPNQAEMMHKALLEKGIPTCLKIYEGEQHGFRKAENIEDALDSELAFYGKVFGIDVPGAVDIKIDNMK</sequence>
<dbReference type="InterPro" id="IPR011042">
    <property type="entry name" value="6-blade_b-propeller_TolB-like"/>
</dbReference>
<dbReference type="Gene3D" id="3.40.50.1820">
    <property type="entry name" value="alpha/beta hydrolase"/>
    <property type="match status" value="1"/>
</dbReference>
<comment type="caution">
    <text evidence="2">The sequence shown here is derived from an EMBL/GenBank/DDBJ whole genome shotgun (WGS) entry which is preliminary data.</text>
</comment>
<feature type="domain" description="Peptidase S9 prolyl oligopeptidase catalytic" evidence="1">
    <location>
        <begin position="455"/>
        <end position="662"/>
    </location>
</feature>
<evidence type="ECO:0000313" key="3">
    <source>
        <dbReference type="Proteomes" id="UP001295423"/>
    </source>
</evidence>
<dbReference type="SUPFAM" id="SSF53474">
    <property type="entry name" value="alpha/beta-Hydrolases"/>
    <property type="match status" value="1"/>
</dbReference>
<dbReference type="PANTHER" id="PTHR43056">
    <property type="entry name" value="PEPTIDASE S9 PROLYL OLIGOPEPTIDASE"/>
    <property type="match status" value="1"/>
</dbReference>
<dbReference type="GO" id="GO:0006508">
    <property type="term" value="P:proteolysis"/>
    <property type="evidence" value="ECO:0007669"/>
    <property type="project" value="InterPro"/>
</dbReference>
<evidence type="ECO:0000313" key="2">
    <source>
        <dbReference type="EMBL" id="CAJ1956471.1"/>
    </source>
</evidence>
<dbReference type="EMBL" id="CAKOGP040001914">
    <property type="protein sequence ID" value="CAJ1956471.1"/>
    <property type="molecule type" value="Genomic_DNA"/>
</dbReference>